<evidence type="ECO:0000256" key="8">
    <source>
        <dbReference type="ARBA" id="ARBA00051977"/>
    </source>
</evidence>
<evidence type="ECO:0000256" key="4">
    <source>
        <dbReference type="ARBA" id="ARBA00050358"/>
    </source>
</evidence>
<accession>A0AA88CZ45</accession>
<evidence type="ECO:0000256" key="5">
    <source>
        <dbReference type="ARBA" id="ARBA00050608"/>
    </source>
</evidence>
<feature type="signal peptide" evidence="20">
    <location>
        <begin position="1"/>
        <end position="22"/>
    </location>
</feature>
<keyword evidence="20" id="KW-0732">Signal</keyword>
<feature type="chain" id="PRO_5041675004" description="(S)-hydroxynitrile lyase" evidence="20">
    <location>
        <begin position="23"/>
        <end position="283"/>
    </location>
</feature>
<evidence type="ECO:0000256" key="6">
    <source>
        <dbReference type="ARBA" id="ARBA00051647"/>
    </source>
</evidence>
<dbReference type="GO" id="GO:0009696">
    <property type="term" value="P:salicylic acid metabolic process"/>
    <property type="evidence" value="ECO:0007669"/>
    <property type="project" value="TreeGrafter"/>
</dbReference>
<proteinExistence type="inferred from homology"/>
<evidence type="ECO:0000256" key="19">
    <source>
        <dbReference type="ARBA" id="ARBA00079794"/>
    </source>
</evidence>
<comment type="catalytic activity">
    <reaction evidence="1">
        <text>4-methoxybenzaldehyde + hydrogen cyanide = (2S)-2-hydroxy-2-(4-methoxyphenyl)acetonitrile</text>
        <dbReference type="Rhea" id="RHEA:77447"/>
        <dbReference type="ChEBI" id="CHEBI:18407"/>
        <dbReference type="ChEBI" id="CHEBI:28235"/>
        <dbReference type="ChEBI" id="CHEBI:197328"/>
    </reaction>
</comment>
<evidence type="ECO:0000256" key="1">
    <source>
        <dbReference type="ARBA" id="ARBA00050104"/>
    </source>
</evidence>
<comment type="catalytic activity">
    <reaction evidence="3">
        <text>2-hydroxy-2-methylpropanenitrile = acetone + hydrogen cyanide</text>
        <dbReference type="Rhea" id="RHEA:11932"/>
        <dbReference type="ChEBI" id="CHEBI:15347"/>
        <dbReference type="ChEBI" id="CHEBI:15348"/>
        <dbReference type="ChEBI" id="CHEBI:18407"/>
    </reaction>
    <physiologicalReaction direction="left-to-right" evidence="3">
        <dbReference type="Rhea" id="RHEA:11933"/>
    </physiologicalReaction>
</comment>
<comment type="catalytic activity">
    <reaction evidence="2">
        <text>a monosubstituted aliphatic (S)-hydroxynitrile = an aldehyde + hydrogen cyanide</text>
        <dbReference type="Rhea" id="RHEA:56588"/>
        <dbReference type="ChEBI" id="CHEBI:17478"/>
        <dbReference type="ChEBI" id="CHEBI:18407"/>
        <dbReference type="ChEBI" id="CHEBI:140596"/>
        <dbReference type="EC" id="4.1.2.47"/>
    </reaction>
</comment>
<evidence type="ECO:0000259" key="21">
    <source>
        <dbReference type="Pfam" id="PF12697"/>
    </source>
</evidence>
<dbReference type="EC" id="4.1.2.47" evidence="15"/>
<dbReference type="AlphaFoldDB" id="A0AA88CZ45"/>
<dbReference type="GO" id="GO:0080031">
    <property type="term" value="F:methyl salicylate esterase activity"/>
    <property type="evidence" value="ECO:0007669"/>
    <property type="project" value="TreeGrafter"/>
</dbReference>
<dbReference type="InterPro" id="IPR000073">
    <property type="entry name" value="AB_hydrolase_1"/>
</dbReference>
<evidence type="ECO:0000313" key="23">
    <source>
        <dbReference type="Proteomes" id="UP001187192"/>
    </source>
</evidence>
<comment type="catalytic activity">
    <reaction evidence="12">
        <text>cyclohexanecarbaldehyde + hydrogen cyanide = (2S)-2-cyclohexyl-2-hydroxyacetonitrile</text>
        <dbReference type="Rhea" id="RHEA:77423"/>
        <dbReference type="ChEBI" id="CHEBI:18407"/>
        <dbReference type="ChEBI" id="CHEBI:197359"/>
        <dbReference type="ChEBI" id="CHEBI:197360"/>
    </reaction>
</comment>
<comment type="similarity">
    <text evidence="14">Belongs to the AB hydrolase superfamily. Hydroxynitrile lyase family.</text>
</comment>
<comment type="catalytic activity">
    <reaction evidence="13">
        <text>an aromatic (S)-hydroxynitrile = an aromatic aldehyde + hydrogen cyanide</text>
        <dbReference type="Rhea" id="RHEA:54660"/>
        <dbReference type="ChEBI" id="CHEBI:18407"/>
        <dbReference type="ChEBI" id="CHEBI:33855"/>
        <dbReference type="ChEBI" id="CHEBI:138306"/>
        <dbReference type="EC" id="4.1.2.47"/>
    </reaction>
</comment>
<comment type="catalytic activity">
    <reaction evidence="7">
        <text>a disubstituted aliphatic (S)-hydroxynitrile = a ketone + hydrogen cyanide</text>
        <dbReference type="Rhea" id="RHEA:56592"/>
        <dbReference type="ChEBI" id="CHEBI:17087"/>
        <dbReference type="ChEBI" id="CHEBI:18407"/>
        <dbReference type="ChEBI" id="CHEBI:140597"/>
        <dbReference type="EC" id="4.1.2.47"/>
    </reaction>
</comment>
<evidence type="ECO:0000256" key="15">
    <source>
        <dbReference type="ARBA" id="ARBA00066572"/>
    </source>
</evidence>
<comment type="caution">
    <text evidence="22">The sequence shown here is derived from an EMBL/GenBank/DDBJ whole genome shotgun (WGS) entry which is preliminary data.</text>
</comment>
<name>A0AA88CZ45_FICCA</name>
<sequence length="283" mass="31907">MNRRKNLLSILFLLILLASAKSDAPKTAKHFVLVHGSCHGGWSWYRLVPLLKSAGRAVTALDLAASGVDLRRPKELRSISDYFRPLRELMELLPVNERVVLVGHSLGGLAISQAMELFPAKVSVAVFLTASMPGPALNISTLNRESFKRQGSLMDSRYTYDNGPNNPPTTFTFGPVFLASRVYQKSPLEDLALATTLMRPLPLFSDEDMSRELMLSKNNYGSVNRVYIMSEKDLVFNKETERWMLKNNQPYDVVKIRGSDHMVMMSKPLELFLHLQSIVEKYS</sequence>
<evidence type="ECO:0000256" key="20">
    <source>
        <dbReference type="SAM" id="SignalP"/>
    </source>
</evidence>
<evidence type="ECO:0000256" key="12">
    <source>
        <dbReference type="ARBA" id="ARBA00052609"/>
    </source>
</evidence>
<dbReference type="Gene3D" id="3.40.50.1820">
    <property type="entry name" value="alpha/beta hydrolase"/>
    <property type="match status" value="1"/>
</dbReference>
<evidence type="ECO:0000313" key="22">
    <source>
        <dbReference type="EMBL" id="GMN37525.1"/>
    </source>
</evidence>
<dbReference type="PANTHER" id="PTHR10992:SF1002">
    <property type="entry name" value="SALICYLIC ACID-BINDING PROTEIN 2-LIKE"/>
    <property type="match status" value="1"/>
</dbReference>
<dbReference type="GO" id="GO:0009694">
    <property type="term" value="P:jasmonic acid metabolic process"/>
    <property type="evidence" value="ECO:0007669"/>
    <property type="project" value="TreeGrafter"/>
</dbReference>
<protein>
    <recommendedName>
        <fullName evidence="16">(S)-hydroxynitrile lyase</fullName>
        <ecNumber evidence="15">4.1.2.47</ecNumber>
    </recommendedName>
    <alternativeName>
        <fullName evidence="17">2-hydroxy-2-methylpropanenitrile lyase</fullName>
    </alternativeName>
    <alternativeName>
        <fullName evidence="18">Acetone cyanohydrin lyase</fullName>
    </alternativeName>
    <alternativeName>
        <fullName evidence="19">Hydroxynitrile lyase</fullName>
    </alternativeName>
</protein>
<dbReference type="EMBL" id="BTGU01000007">
    <property type="protein sequence ID" value="GMN37525.1"/>
    <property type="molecule type" value="Genomic_DNA"/>
</dbReference>
<evidence type="ECO:0000256" key="13">
    <source>
        <dbReference type="ARBA" id="ARBA00052826"/>
    </source>
</evidence>
<organism evidence="22 23">
    <name type="scientific">Ficus carica</name>
    <name type="common">Common fig</name>
    <dbReference type="NCBI Taxonomy" id="3494"/>
    <lineage>
        <taxon>Eukaryota</taxon>
        <taxon>Viridiplantae</taxon>
        <taxon>Streptophyta</taxon>
        <taxon>Embryophyta</taxon>
        <taxon>Tracheophyta</taxon>
        <taxon>Spermatophyta</taxon>
        <taxon>Magnoliopsida</taxon>
        <taxon>eudicotyledons</taxon>
        <taxon>Gunneridae</taxon>
        <taxon>Pentapetalae</taxon>
        <taxon>rosids</taxon>
        <taxon>fabids</taxon>
        <taxon>Rosales</taxon>
        <taxon>Moraceae</taxon>
        <taxon>Ficeae</taxon>
        <taxon>Ficus</taxon>
    </lineage>
</organism>
<comment type="catalytic activity">
    <reaction evidence="9">
        <text>2-methylpropanal + hydrogen cyanide = (2S)-2-hydroxy-3-methylbutanenitrile</text>
        <dbReference type="Rhea" id="RHEA:77403"/>
        <dbReference type="ChEBI" id="CHEBI:18407"/>
        <dbReference type="ChEBI" id="CHEBI:48943"/>
        <dbReference type="ChEBI" id="CHEBI:197354"/>
    </reaction>
</comment>
<dbReference type="InterPro" id="IPR029058">
    <property type="entry name" value="AB_hydrolase_fold"/>
</dbReference>
<dbReference type="Pfam" id="PF12697">
    <property type="entry name" value="Abhydrolase_6"/>
    <property type="match status" value="1"/>
</dbReference>
<dbReference type="GO" id="GO:0080032">
    <property type="term" value="F:methyl jasmonate esterase activity"/>
    <property type="evidence" value="ECO:0007669"/>
    <property type="project" value="TreeGrafter"/>
</dbReference>
<dbReference type="GO" id="GO:0080030">
    <property type="term" value="F:methyl indole-3-acetate esterase activity"/>
    <property type="evidence" value="ECO:0007669"/>
    <property type="project" value="TreeGrafter"/>
</dbReference>
<evidence type="ECO:0000256" key="11">
    <source>
        <dbReference type="ARBA" id="ARBA00052600"/>
    </source>
</evidence>
<evidence type="ECO:0000256" key="17">
    <source>
        <dbReference type="ARBA" id="ARBA00076040"/>
    </source>
</evidence>
<dbReference type="PANTHER" id="PTHR10992">
    <property type="entry name" value="METHYLESTERASE FAMILY MEMBER"/>
    <property type="match status" value="1"/>
</dbReference>
<evidence type="ECO:0000256" key="9">
    <source>
        <dbReference type="ARBA" id="ARBA00052033"/>
    </source>
</evidence>
<dbReference type="GO" id="GO:0047606">
    <property type="term" value="F:(S)-hydroxynitrile lyase activity"/>
    <property type="evidence" value="ECO:0007669"/>
    <property type="project" value="UniProtKB-EC"/>
</dbReference>
<comment type="catalytic activity">
    <reaction evidence="4">
        <text>benzaldehyde + hydrogen cyanide = (S)-mandelonitrile</text>
        <dbReference type="Rhea" id="RHEA:77427"/>
        <dbReference type="ChEBI" id="CHEBI:17169"/>
        <dbReference type="ChEBI" id="CHEBI:18407"/>
        <dbReference type="ChEBI" id="CHEBI:36941"/>
    </reaction>
</comment>
<gene>
    <name evidence="22" type="ORF">TIFTF001_006885</name>
</gene>
<comment type="catalytic activity">
    <reaction evidence="8">
        <text>acrolein + hydrogen cyanide = (2S)-2-hydroxybut-3-enenitrile</text>
        <dbReference type="Rhea" id="RHEA:77411"/>
        <dbReference type="ChEBI" id="CHEBI:15368"/>
        <dbReference type="ChEBI" id="CHEBI:18407"/>
        <dbReference type="ChEBI" id="CHEBI:197356"/>
    </reaction>
</comment>
<evidence type="ECO:0000256" key="7">
    <source>
        <dbReference type="ARBA" id="ARBA00051735"/>
    </source>
</evidence>
<reference evidence="22" key="1">
    <citation type="submission" date="2023-07" db="EMBL/GenBank/DDBJ databases">
        <title>draft genome sequence of fig (Ficus carica).</title>
        <authorList>
            <person name="Takahashi T."/>
            <person name="Nishimura K."/>
        </authorList>
    </citation>
    <scope>NUCLEOTIDE SEQUENCE</scope>
</reference>
<dbReference type="FunFam" id="3.40.50.1820:FF:000051">
    <property type="entry name" value="(S)-hydroxynitrile lyase"/>
    <property type="match status" value="1"/>
</dbReference>
<comment type="catalytic activity">
    <reaction evidence="11">
        <text>2,2-dimethylpropanal + hydrogen cyanide = (2S)-2-hydroxy-3,3-dimethylbutanenitrile</text>
        <dbReference type="Rhea" id="RHEA:77407"/>
        <dbReference type="ChEBI" id="CHEBI:18407"/>
        <dbReference type="ChEBI" id="CHEBI:141557"/>
        <dbReference type="ChEBI" id="CHEBI:197355"/>
    </reaction>
</comment>
<comment type="catalytic activity">
    <reaction evidence="6">
        <text>butan-2-one + hydrogen cyanide = 2-hydroxy-2-methylbutanenitrile</text>
        <dbReference type="Rhea" id="RHEA:77467"/>
        <dbReference type="ChEBI" id="CHEBI:18407"/>
        <dbReference type="ChEBI" id="CHEBI:28398"/>
        <dbReference type="ChEBI" id="CHEBI:60954"/>
    </reaction>
    <physiologicalReaction direction="right-to-left" evidence="6">
        <dbReference type="Rhea" id="RHEA:77469"/>
    </physiologicalReaction>
</comment>
<evidence type="ECO:0000256" key="16">
    <source>
        <dbReference type="ARBA" id="ARBA00069221"/>
    </source>
</evidence>
<dbReference type="Proteomes" id="UP001187192">
    <property type="component" value="Unassembled WGS sequence"/>
</dbReference>
<evidence type="ECO:0000256" key="14">
    <source>
        <dbReference type="ARBA" id="ARBA00060885"/>
    </source>
</evidence>
<dbReference type="SUPFAM" id="SSF53474">
    <property type="entry name" value="alpha/beta-Hydrolases"/>
    <property type="match status" value="1"/>
</dbReference>
<evidence type="ECO:0000256" key="10">
    <source>
        <dbReference type="ARBA" id="ARBA00052511"/>
    </source>
</evidence>
<dbReference type="InterPro" id="IPR045889">
    <property type="entry name" value="MES/HNL"/>
</dbReference>
<comment type="catalytic activity">
    <reaction evidence="10">
        <text>3-formylthiophene + hydrogen cyanide = (2S)-2-hydroxy-2-(thiophen-3-yl)acetonitrile</text>
        <dbReference type="Rhea" id="RHEA:77459"/>
        <dbReference type="ChEBI" id="CHEBI:18407"/>
        <dbReference type="ChEBI" id="CHEBI:87611"/>
        <dbReference type="ChEBI" id="CHEBI:197333"/>
    </reaction>
</comment>
<evidence type="ECO:0000256" key="18">
    <source>
        <dbReference type="ARBA" id="ARBA00078291"/>
    </source>
</evidence>
<feature type="domain" description="AB hydrolase-1" evidence="21">
    <location>
        <begin position="31"/>
        <end position="272"/>
    </location>
</feature>
<evidence type="ECO:0000256" key="2">
    <source>
        <dbReference type="ARBA" id="ARBA00050241"/>
    </source>
</evidence>
<evidence type="ECO:0000256" key="3">
    <source>
        <dbReference type="ARBA" id="ARBA00050262"/>
    </source>
</evidence>
<keyword evidence="23" id="KW-1185">Reference proteome</keyword>
<comment type="catalytic activity">
    <reaction evidence="5">
        <text>formylthiophene + hydrogen cyanide = (2R)-2-hydroxy-2-(thiophen-2-yl)acetonitrile</text>
        <dbReference type="Rhea" id="RHEA:77455"/>
        <dbReference type="ChEBI" id="CHEBI:18407"/>
        <dbReference type="ChEBI" id="CHEBI:87301"/>
        <dbReference type="ChEBI" id="CHEBI:197332"/>
    </reaction>
</comment>